<gene>
    <name evidence="1" type="ORF">BKA67DRAFT_529090</name>
</gene>
<comment type="caution">
    <text evidence="1">The sequence shown here is derived from an EMBL/GenBank/DDBJ whole genome shotgun (WGS) entry which is preliminary data.</text>
</comment>
<dbReference type="AlphaFoldDB" id="A0A9P8UV48"/>
<dbReference type="RefSeq" id="XP_045963031.1">
    <property type="nucleotide sequence ID" value="XM_046099011.1"/>
</dbReference>
<name>A0A9P8UV48_9PEZI</name>
<protein>
    <submittedName>
        <fullName evidence="1">Uncharacterized protein</fullName>
    </submittedName>
</protein>
<reference evidence="1" key="1">
    <citation type="journal article" date="2021" name="Nat. Commun.">
        <title>Genetic determinants of endophytism in the Arabidopsis root mycobiome.</title>
        <authorList>
            <person name="Mesny F."/>
            <person name="Miyauchi S."/>
            <person name="Thiergart T."/>
            <person name="Pickel B."/>
            <person name="Atanasova L."/>
            <person name="Karlsson M."/>
            <person name="Huettel B."/>
            <person name="Barry K.W."/>
            <person name="Haridas S."/>
            <person name="Chen C."/>
            <person name="Bauer D."/>
            <person name="Andreopoulos W."/>
            <person name="Pangilinan J."/>
            <person name="LaButti K."/>
            <person name="Riley R."/>
            <person name="Lipzen A."/>
            <person name="Clum A."/>
            <person name="Drula E."/>
            <person name="Henrissat B."/>
            <person name="Kohler A."/>
            <person name="Grigoriev I.V."/>
            <person name="Martin F.M."/>
            <person name="Hacquard S."/>
        </authorList>
    </citation>
    <scope>NUCLEOTIDE SEQUENCE</scope>
    <source>
        <strain evidence="1">MPI-SDFR-AT-0073</strain>
    </source>
</reference>
<sequence length="117" mass="13001">MPELLWGQEGSRIVCKAASALRPESSSDGTLRSGHTLNALQKAVRLSALMCLRSPTIEVVYGRQSYTALLTQLYDQLQAVHSWLLESITANRDQAVANALPILFWMGIIVYNLSTYF</sequence>
<dbReference type="Proteomes" id="UP000758603">
    <property type="component" value="Unassembled WGS sequence"/>
</dbReference>
<keyword evidence="2" id="KW-1185">Reference proteome</keyword>
<dbReference type="EMBL" id="JAGPXC010000001">
    <property type="protein sequence ID" value="KAH6658900.1"/>
    <property type="molecule type" value="Genomic_DNA"/>
</dbReference>
<proteinExistence type="predicted"/>
<organism evidence="1 2">
    <name type="scientific">Truncatella angustata</name>
    <dbReference type="NCBI Taxonomy" id="152316"/>
    <lineage>
        <taxon>Eukaryota</taxon>
        <taxon>Fungi</taxon>
        <taxon>Dikarya</taxon>
        <taxon>Ascomycota</taxon>
        <taxon>Pezizomycotina</taxon>
        <taxon>Sordariomycetes</taxon>
        <taxon>Xylariomycetidae</taxon>
        <taxon>Amphisphaeriales</taxon>
        <taxon>Sporocadaceae</taxon>
        <taxon>Truncatella</taxon>
    </lineage>
</organism>
<accession>A0A9P8UV48</accession>
<evidence type="ECO:0000313" key="1">
    <source>
        <dbReference type="EMBL" id="KAH6658900.1"/>
    </source>
</evidence>
<dbReference type="GeneID" id="70127903"/>
<evidence type="ECO:0000313" key="2">
    <source>
        <dbReference type="Proteomes" id="UP000758603"/>
    </source>
</evidence>